<evidence type="ECO:0000256" key="3">
    <source>
        <dbReference type="ARBA" id="ARBA00023002"/>
    </source>
</evidence>
<dbReference type="InterPro" id="IPR036291">
    <property type="entry name" value="NAD(P)-bd_dom_sf"/>
</dbReference>
<dbReference type="EMBL" id="CAJPDR010000016">
    <property type="protein sequence ID" value="CAF9906328.1"/>
    <property type="molecule type" value="Genomic_DNA"/>
</dbReference>
<keyword evidence="3" id="KW-0560">Oxidoreductase</keyword>
<evidence type="ECO:0000313" key="5">
    <source>
        <dbReference type="Proteomes" id="UP000664203"/>
    </source>
</evidence>
<dbReference type="GO" id="GO:0016491">
    <property type="term" value="F:oxidoreductase activity"/>
    <property type="evidence" value="ECO:0007669"/>
    <property type="project" value="UniProtKB-KW"/>
</dbReference>
<proteinExistence type="inferred from homology"/>
<dbReference type="AlphaFoldDB" id="A0A8H3EKT5"/>
<dbReference type="PANTHER" id="PTHR24320">
    <property type="entry name" value="RETINOL DEHYDROGENASE"/>
    <property type="match status" value="1"/>
</dbReference>
<dbReference type="PANTHER" id="PTHR24320:SF252">
    <property type="entry name" value="DEHYDROGENASE_REDUCTASE FAMILY PROTEIN, PUTATIVE (AFU_ORTHOLOGUE AFUA_3G08550)-RELATED"/>
    <property type="match status" value="1"/>
</dbReference>
<reference evidence="4" key="1">
    <citation type="submission" date="2021-03" db="EMBL/GenBank/DDBJ databases">
        <authorList>
            <person name="Tagirdzhanova G."/>
        </authorList>
    </citation>
    <scope>NUCLEOTIDE SEQUENCE</scope>
</reference>
<dbReference type="Proteomes" id="UP000664203">
    <property type="component" value="Unassembled WGS sequence"/>
</dbReference>
<evidence type="ECO:0000313" key="4">
    <source>
        <dbReference type="EMBL" id="CAF9906328.1"/>
    </source>
</evidence>
<organism evidence="4 5">
    <name type="scientific">Alectoria fallacina</name>
    <dbReference type="NCBI Taxonomy" id="1903189"/>
    <lineage>
        <taxon>Eukaryota</taxon>
        <taxon>Fungi</taxon>
        <taxon>Dikarya</taxon>
        <taxon>Ascomycota</taxon>
        <taxon>Pezizomycotina</taxon>
        <taxon>Lecanoromycetes</taxon>
        <taxon>OSLEUM clade</taxon>
        <taxon>Lecanoromycetidae</taxon>
        <taxon>Lecanorales</taxon>
        <taxon>Lecanorineae</taxon>
        <taxon>Parmeliaceae</taxon>
        <taxon>Alectoria</taxon>
    </lineage>
</organism>
<comment type="similarity">
    <text evidence="1">Belongs to the short-chain dehydrogenases/reductases (SDR) family.</text>
</comment>
<sequence>MGILNDISTQLFHRPDYPNTDFSGKTIIVTGSNVGLGKEAVKRLVRLNAEKIIIAVRSIAKGEAAKAEIESEIFAKRAATLDCLDAVVLDAGIATEKFEILEDNESTITVNVISSVLLGLLLLPTLRSSAKQWGFEPTLTIVGSGVHAYTSFPERNMANSIETLNNRQTAVIYQVSKLLQLFAVREIAEQTANKKPSVMVNTLEPGLCHTDLTRHAEGITAVVMGLMSYLMAWTAEEGSRNSVLATTAGPESHGVMMSGGRIKSNILSPFVPSDEGRKTQEKMWREIAAKIEKIQPGIMAELGLHA</sequence>
<keyword evidence="5" id="KW-1185">Reference proteome</keyword>
<dbReference type="PRINTS" id="PR00081">
    <property type="entry name" value="GDHRDH"/>
</dbReference>
<name>A0A8H3EKT5_9LECA</name>
<keyword evidence="2" id="KW-0521">NADP</keyword>
<accession>A0A8H3EKT5</accession>
<dbReference type="Gene3D" id="3.40.50.720">
    <property type="entry name" value="NAD(P)-binding Rossmann-like Domain"/>
    <property type="match status" value="1"/>
</dbReference>
<protein>
    <submittedName>
        <fullName evidence="4">Uncharacterized protein</fullName>
    </submittedName>
</protein>
<dbReference type="InterPro" id="IPR002347">
    <property type="entry name" value="SDR_fam"/>
</dbReference>
<evidence type="ECO:0000256" key="2">
    <source>
        <dbReference type="ARBA" id="ARBA00022857"/>
    </source>
</evidence>
<gene>
    <name evidence="4" type="ORF">ALECFALPRED_002200</name>
</gene>
<comment type="caution">
    <text evidence="4">The sequence shown here is derived from an EMBL/GenBank/DDBJ whole genome shotgun (WGS) entry which is preliminary data.</text>
</comment>
<dbReference type="OrthoDB" id="542013at2759"/>
<evidence type="ECO:0000256" key="1">
    <source>
        <dbReference type="ARBA" id="ARBA00006484"/>
    </source>
</evidence>
<dbReference type="SUPFAM" id="SSF51735">
    <property type="entry name" value="NAD(P)-binding Rossmann-fold domains"/>
    <property type="match status" value="1"/>
</dbReference>